<dbReference type="EMBL" id="VDEP01000273">
    <property type="protein sequence ID" value="KAA1114160.1"/>
    <property type="molecule type" value="Genomic_DNA"/>
</dbReference>
<accession>A0A5B0N856</accession>
<sequence length="497" mass="56296">MKSSRWTQTIKPTINQFLPQSVYGKTFLIITILESCIDVILESVVIARLNLIHTFKLSFDSAATKTPLAVYLGIFILAHLFQLYFALDALRHKNTIQLIGLCCFNFAFLVYAIIQVPEIRKIESVEGSNSTNSNLTPAIILSIIPACIGISQVAFVYLTWHLFKEFGWQIYKQIGADRKIKRVYLWYQIFMCLLKFDYFFFMAFTVQLVLLVPSVSPLERVLTIIALPTTFLFLVIGYYGVRKEIKSVTCLFMLGLLSGSCYFVYKLFRIWQGRSNVLSYANVFKSLTVFSVSCLLMTLLSFTSAIICLLNFGKGLKPQIDKTSSTRKKPSERRRQAERVYGNTGEGRRQHDEQGGERYSRTGSGTTLGTMTKQGGLEVYMDGGMEQQKLSTFKSNNHQHGFLEDPVGGYFSSHLDFDDDDRLRSSPPTLPPPPFELSAPNHHLLNLSFPQSTATPTTTLSQARTTHQPHGFLHSHSQRRQNSASINDDSQKRMSID</sequence>
<feature type="transmembrane region" description="Helical" evidence="2">
    <location>
        <begin position="221"/>
        <end position="241"/>
    </location>
</feature>
<dbReference type="EMBL" id="VDEP01000475">
    <property type="protein sequence ID" value="KAA1072990.1"/>
    <property type="molecule type" value="Genomic_DNA"/>
</dbReference>
<gene>
    <name evidence="4" type="ORF">PGT21_034318</name>
    <name evidence="3" type="ORF">PGTUg99_015765</name>
    <name evidence="5" type="ORF">PGTUg99_025594</name>
</gene>
<evidence type="ECO:0000256" key="2">
    <source>
        <dbReference type="SAM" id="Phobius"/>
    </source>
</evidence>
<protein>
    <submittedName>
        <fullName evidence="4">Uncharacterized protein</fullName>
    </submittedName>
</protein>
<evidence type="ECO:0000313" key="3">
    <source>
        <dbReference type="EMBL" id="KAA1072990.1"/>
    </source>
</evidence>
<organism evidence="4 6">
    <name type="scientific">Puccinia graminis f. sp. tritici</name>
    <dbReference type="NCBI Taxonomy" id="56615"/>
    <lineage>
        <taxon>Eukaryota</taxon>
        <taxon>Fungi</taxon>
        <taxon>Dikarya</taxon>
        <taxon>Basidiomycota</taxon>
        <taxon>Pucciniomycotina</taxon>
        <taxon>Pucciniomycetes</taxon>
        <taxon>Pucciniales</taxon>
        <taxon>Pucciniaceae</taxon>
        <taxon>Puccinia</taxon>
    </lineage>
</organism>
<feature type="compositionally biased region" description="Polar residues" evidence="1">
    <location>
        <begin position="361"/>
        <end position="372"/>
    </location>
</feature>
<evidence type="ECO:0000256" key="1">
    <source>
        <dbReference type="SAM" id="MobiDB-lite"/>
    </source>
</evidence>
<dbReference type="InterPro" id="IPR040410">
    <property type="entry name" value="UPF0658_Golgi"/>
</dbReference>
<reference evidence="6 7" key="1">
    <citation type="submission" date="2019-05" db="EMBL/GenBank/DDBJ databases">
        <title>Emergence of the Ug99 lineage of the wheat stem rust pathogen through somatic hybridization.</title>
        <authorList>
            <person name="Li F."/>
            <person name="Upadhyaya N.M."/>
            <person name="Sperschneider J."/>
            <person name="Matny O."/>
            <person name="Nguyen-Phuc H."/>
            <person name="Mago R."/>
            <person name="Raley C."/>
            <person name="Miller M.E."/>
            <person name="Silverstein K.A.T."/>
            <person name="Henningsen E."/>
            <person name="Hirsch C.D."/>
            <person name="Visser B."/>
            <person name="Pretorius Z.A."/>
            <person name="Steffenson B.J."/>
            <person name="Schwessinger B."/>
            <person name="Dodds P.N."/>
            <person name="Figueroa M."/>
        </authorList>
    </citation>
    <scope>NUCLEOTIDE SEQUENCE [LARGE SCALE GENOMIC DNA]</scope>
    <source>
        <strain evidence="4">21-0</strain>
        <strain evidence="3 7">Ug99</strain>
    </source>
</reference>
<dbReference type="AlphaFoldDB" id="A0A5B0N856"/>
<evidence type="ECO:0000313" key="5">
    <source>
        <dbReference type="EMBL" id="KAA1114160.1"/>
    </source>
</evidence>
<dbReference type="Proteomes" id="UP000325313">
    <property type="component" value="Unassembled WGS sequence"/>
</dbReference>
<feature type="transmembrane region" description="Helical" evidence="2">
    <location>
        <begin position="288"/>
        <end position="312"/>
    </location>
</feature>
<name>A0A5B0N856_PUCGR</name>
<dbReference type="GO" id="GO:0005794">
    <property type="term" value="C:Golgi apparatus"/>
    <property type="evidence" value="ECO:0007669"/>
    <property type="project" value="TreeGrafter"/>
</dbReference>
<dbReference type="PANTHER" id="PTHR34391:SF2">
    <property type="entry name" value="TRP C-TERMINAL DOMAIN-CONTAINING PROTEIN"/>
    <property type="match status" value="1"/>
</dbReference>
<feature type="compositionally biased region" description="Polar residues" evidence="1">
    <location>
        <begin position="448"/>
        <end position="468"/>
    </location>
</feature>
<feature type="region of interest" description="Disordered" evidence="1">
    <location>
        <begin position="418"/>
        <end position="497"/>
    </location>
</feature>
<evidence type="ECO:0000313" key="7">
    <source>
        <dbReference type="Proteomes" id="UP000325313"/>
    </source>
</evidence>
<feature type="transmembrane region" description="Helical" evidence="2">
    <location>
        <begin position="248"/>
        <end position="268"/>
    </location>
</feature>
<dbReference type="OrthoDB" id="2448307at2759"/>
<feature type="transmembrane region" description="Helical" evidence="2">
    <location>
        <begin position="27"/>
        <end position="48"/>
    </location>
</feature>
<evidence type="ECO:0000313" key="6">
    <source>
        <dbReference type="Proteomes" id="UP000324748"/>
    </source>
</evidence>
<dbReference type="EMBL" id="VSWC01000118">
    <property type="protein sequence ID" value="KAA1084693.1"/>
    <property type="molecule type" value="Genomic_DNA"/>
</dbReference>
<proteinExistence type="predicted"/>
<comment type="caution">
    <text evidence="4">The sequence shown here is derived from an EMBL/GenBank/DDBJ whole genome shotgun (WGS) entry which is preliminary data.</text>
</comment>
<feature type="transmembrane region" description="Helical" evidence="2">
    <location>
        <begin position="68"/>
        <end position="86"/>
    </location>
</feature>
<keyword evidence="2" id="KW-0472">Membrane</keyword>
<dbReference type="PANTHER" id="PTHR34391">
    <property type="entry name" value="UPF0658 GOLGI APPARATUS MEMBRANE PROTEIN C1952.10C-RELATED"/>
    <property type="match status" value="1"/>
</dbReference>
<keyword evidence="2" id="KW-1133">Transmembrane helix</keyword>
<feature type="transmembrane region" description="Helical" evidence="2">
    <location>
        <begin position="98"/>
        <end position="117"/>
    </location>
</feature>
<feature type="transmembrane region" description="Helical" evidence="2">
    <location>
        <begin position="184"/>
        <end position="209"/>
    </location>
</feature>
<keyword evidence="6" id="KW-1185">Reference proteome</keyword>
<keyword evidence="2" id="KW-0812">Transmembrane</keyword>
<dbReference type="Proteomes" id="UP000324748">
    <property type="component" value="Unassembled WGS sequence"/>
</dbReference>
<evidence type="ECO:0000313" key="4">
    <source>
        <dbReference type="EMBL" id="KAA1084693.1"/>
    </source>
</evidence>
<feature type="transmembrane region" description="Helical" evidence="2">
    <location>
        <begin position="137"/>
        <end position="163"/>
    </location>
</feature>
<feature type="region of interest" description="Disordered" evidence="1">
    <location>
        <begin position="320"/>
        <end position="372"/>
    </location>
</feature>
<feature type="compositionally biased region" description="Basic and acidic residues" evidence="1">
    <location>
        <begin position="346"/>
        <end position="360"/>
    </location>
</feature>